<accession>A0A382C2J5</accession>
<reference evidence="2" key="1">
    <citation type="submission" date="2018-05" db="EMBL/GenBank/DDBJ databases">
        <authorList>
            <person name="Lanie J.A."/>
            <person name="Ng W.-L."/>
            <person name="Kazmierczak K.M."/>
            <person name="Andrzejewski T.M."/>
            <person name="Davidsen T.M."/>
            <person name="Wayne K.J."/>
            <person name="Tettelin H."/>
            <person name="Glass J.I."/>
            <person name="Rusch D."/>
            <person name="Podicherti R."/>
            <person name="Tsui H.-C.T."/>
            <person name="Winkler M.E."/>
        </authorList>
    </citation>
    <scope>NUCLEOTIDE SEQUENCE</scope>
</reference>
<protein>
    <recommendedName>
        <fullName evidence="1">DUF4440 domain-containing protein</fullName>
    </recommendedName>
</protein>
<name>A0A382C2J5_9ZZZZ</name>
<dbReference type="EMBL" id="UINC01032397">
    <property type="protein sequence ID" value="SVB19992.1"/>
    <property type="molecule type" value="Genomic_DNA"/>
</dbReference>
<dbReference type="Gene3D" id="3.10.450.50">
    <property type="match status" value="1"/>
</dbReference>
<organism evidence="2">
    <name type="scientific">marine metagenome</name>
    <dbReference type="NCBI Taxonomy" id="408172"/>
    <lineage>
        <taxon>unclassified sequences</taxon>
        <taxon>metagenomes</taxon>
        <taxon>ecological metagenomes</taxon>
    </lineage>
</organism>
<sequence>MKKLILIASLLMASGIWANEDVVAIKGLYKSWHEAVEASNVDGYINSLDENITLIPPDGPIISGSNNYRVFLGPVFDSATYKIKDNDYDIEIIGDIAIVRSRKTVYLTFKDNANTVASEGALQKNITTSDYLDVLKRQKDGSWKCLVHSWQDVDISKE</sequence>
<dbReference type="InterPro" id="IPR032710">
    <property type="entry name" value="NTF2-like_dom_sf"/>
</dbReference>
<dbReference type="Pfam" id="PF14534">
    <property type="entry name" value="DUF4440"/>
    <property type="match status" value="1"/>
</dbReference>
<evidence type="ECO:0000313" key="2">
    <source>
        <dbReference type="EMBL" id="SVB19992.1"/>
    </source>
</evidence>
<gene>
    <name evidence="2" type="ORF">METZ01_LOCUS172846</name>
</gene>
<dbReference type="AlphaFoldDB" id="A0A382C2J5"/>
<evidence type="ECO:0000259" key="1">
    <source>
        <dbReference type="Pfam" id="PF14534"/>
    </source>
</evidence>
<proteinExistence type="predicted"/>
<feature type="domain" description="DUF4440" evidence="1">
    <location>
        <begin position="25"/>
        <end position="145"/>
    </location>
</feature>
<dbReference type="SUPFAM" id="SSF54427">
    <property type="entry name" value="NTF2-like"/>
    <property type="match status" value="1"/>
</dbReference>
<dbReference type="InterPro" id="IPR027843">
    <property type="entry name" value="DUF4440"/>
</dbReference>